<dbReference type="Proteomes" id="UP000053259">
    <property type="component" value="Unassembled WGS sequence"/>
</dbReference>
<organism evidence="1 2">
    <name type="scientific">Verruconis gallopava</name>
    <dbReference type="NCBI Taxonomy" id="253628"/>
    <lineage>
        <taxon>Eukaryota</taxon>
        <taxon>Fungi</taxon>
        <taxon>Dikarya</taxon>
        <taxon>Ascomycota</taxon>
        <taxon>Pezizomycotina</taxon>
        <taxon>Dothideomycetes</taxon>
        <taxon>Pleosporomycetidae</taxon>
        <taxon>Venturiales</taxon>
        <taxon>Sympoventuriaceae</taxon>
        <taxon>Verruconis</taxon>
    </lineage>
</organism>
<dbReference type="EMBL" id="KN847529">
    <property type="protein sequence ID" value="KIW09315.1"/>
    <property type="molecule type" value="Genomic_DNA"/>
</dbReference>
<dbReference type="RefSeq" id="XP_016219184.1">
    <property type="nucleotide sequence ID" value="XM_016352927.1"/>
</dbReference>
<dbReference type="RefSeq" id="XP_016219186.1">
    <property type="nucleotide sequence ID" value="XM_016352929.1"/>
</dbReference>
<dbReference type="GeneID" id="27308203"/>
<dbReference type="AlphaFoldDB" id="A0A0D2AS02"/>
<dbReference type="HOGENOM" id="CLU_2252124_0_0_1"/>
<dbReference type="VEuPathDB" id="FungiDB:PV09_00230"/>
<protein>
    <submittedName>
        <fullName evidence="1">Uncharacterized protein</fullName>
    </submittedName>
</protein>
<dbReference type="RefSeq" id="XP_016219187.1">
    <property type="nucleotide sequence ID" value="XM_016352930.1"/>
</dbReference>
<dbReference type="RefSeq" id="XP_016219185.1">
    <property type="nucleotide sequence ID" value="XM_016352928.1"/>
</dbReference>
<dbReference type="RefSeq" id="XP_016219188.1">
    <property type="nucleotide sequence ID" value="XM_016352931.1"/>
</dbReference>
<dbReference type="EMBL" id="KN847529">
    <property type="protein sequence ID" value="KIW09316.1"/>
    <property type="molecule type" value="Genomic_DNA"/>
</dbReference>
<evidence type="ECO:0000313" key="1">
    <source>
        <dbReference type="EMBL" id="KIW09315.1"/>
    </source>
</evidence>
<dbReference type="EMBL" id="KN847529">
    <property type="protein sequence ID" value="KIW09319.1"/>
    <property type="molecule type" value="Genomic_DNA"/>
</dbReference>
<dbReference type="EMBL" id="KN847529">
    <property type="protein sequence ID" value="KIW09317.1"/>
    <property type="molecule type" value="Genomic_DNA"/>
</dbReference>
<accession>A0A0D2AS02</accession>
<name>A0A0D2AS02_9PEZI</name>
<sequence>MAYHFYRVRYLRVRNHIRSLGAHRDTFLQSRAAFHSHRCSLFGARIVHRLFHNGTTANEAYAGFNGRETLSTNGQAEAALFPAPTRAASHLRVATVTGWRQHQV</sequence>
<dbReference type="EMBL" id="KN847529">
    <property type="protein sequence ID" value="KIW09318.1"/>
    <property type="molecule type" value="Genomic_DNA"/>
</dbReference>
<gene>
    <name evidence="1" type="ORF">PV09_00230</name>
</gene>
<reference evidence="1 2" key="1">
    <citation type="submission" date="2015-01" db="EMBL/GenBank/DDBJ databases">
        <title>The Genome Sequence of Ochroconis gallopava CBS43764.</title>
        <authorList>
            <consortium name="The Broad Institute Genomics Platform"/>
            <person name="Cuomo C."/>
            <person name="de Hoog S."/>
            <person name="Gorbushina A."/>
            <person name="Stielow B."/>
            <person name="Teixiera M."/>
            <person name="Abouelleil A."/>
            <person name="Chapman S.B."/>
            <person name="Priest M."/>
            <person name="Young S.K."/>
            <person name="Wortman J."/>
            <person name="Nusbaum C."/>
            <person name="Birren B."/>
        </authorList>
    </citation>
    <scope>NUCLEOTIDE SEQUENCE [LARGE SCALE GENOMIC DNA]</scope>
    <source>
        <strain evidence="1 2">CBS 43764</strain>
    </source>
</reference>
<keyword evidence="2" id="KW-1185">Reference proteome</keyword>
<evidence type="ECO:0000313" key="2">
    <source>
        <dbReference type="Proteomes" id="UP000053259"/>
    </source>
</evidence>
<proteinExistence type="predicted"/>